<sequence>MSTIIIDCPAALVASPRPRLSLLGERRYADDAQPRLLSGPTTHAVMSWRRGTDVTMRGFAPAAAQDGRHAFAGAALVTTTAAAAVFTAKQHSIRSGPPTSRP</sequence>
<evidence type="ECO:0000313" key="1">
    <source>
        <dbReference type="EMBL" id="SDU90674.1"/>
    </source>
</evidence>
<organism evidence="1 2">
    <name type="scientific">Microlunatus sagamiharensis</name>
    <dbReference type="NCBI Taxonomy" id="546874"/>
    <lineage>
        <taxon>Bacteria</taxon>
        <taxon>Bacillati</taxon>
        <taxon>Actinomycetota</taxon>
        <taxon>Actinomycetes</taxon>
        <taxon>Propionibacteriales</taxon>
        <taxon>Propionibacteriaceae</taxon>
        <taxon>Microlunatus</taxon>
    </lineage>
</organism>
<keyword evidence="2" id="KW-1185">Reference proteome</keyword>
<dbReference type="AlphaFoldDB" id="A0A1H2MC71"/>
<dbReference type="OrthoDB" id="9974833at2"/>
<proteinExistence type="predicted"/>
<reference evidence="2" key="1">
    <citation type="submission" date="2016-10" db="EMBL/GenBank/DDBJ databases">
        <authorList>
            <person name="Varghese N."/>
            <person name="Submissions S."/>
        </authorList>
    </citation>
    <scope>NUCLEOTIDE SEQUENCE [LARGE SCALE GENOMIC DNA]</scope>
    <source>
        <strain evidence="2">DSM 21743</strain>
    </source>
</reference>
<dbReference type="STRING" id="546874.SAMN04488544_1773"/>
<accession>A0A1H2MC71</accession>
<dbReference type="Proteomes" id="UP000198825">
    <property type="component" value="Chromosome I"/>
</dbReference>
<dbReference type="RefSeq" id="WP_091074112.1">
    <property type="nucleotide sequence ID" value="NZ_LT629799.1"/>
</dbReference>
<gene>
    <name evidence="1" type="ORF">SAMN04488544_1773</name>
</gene>
<dbReference type="EMBL" id="LT629799">
    <property type="protein sequence ID" value="SDU90674.1"/>
    <property type="molecule type" value="Genomic_DNA"/>
</dbReference>
<name>A0A1H2MC71_9ACTN</name>
<protein>
    <submittedName>
        <fullName evidence="1">Uncharacterized protein</fullName>
    </submittedName>
</protein>
<evidence type="ECO:0000313" key="2">
    <source>
        <dbReference type="Proteomes" id="UP000198825"/>
    </source>
</evidence>